<dbReference type="AlphaFoldDB" id="A0A914WCE7"/>
<evidence type="ECO:0000313" key="2">
    <source>
        <dbReference type="Proteomes" id="UP000887566"/>
    </source>
</evidence>
<accession>A0A914WCE7</accession>
<feature type="region of interest" description="Disordered" evidence="1">
    <location>
        <begin position="24"/>
        <end position="111"/>
    </location>
</feature>
<evidence type="ECO:0000256" key="1">
    <source>
        <dbReference type="SAM" id="MobiDB-lite"/>
    </source>
</evidence>
<feature type="compositionally biased region" description="Polar residues" evidence="1">
    <location>
        <begin position="30"/>
        <end position="42"/>
    </location>
</feature>
<feature type="compositionally biased region" description="Basic and acidic residues" evidence="1">
    <location>
        <begin position="91"/>
        <end position="100"/>
    </location>
</feature>
<evidence type="ECO:0000313" key="3">
    <source>
        <dbReference type="WBParaSite" id="PSAMB.scaffold3613size17593.g22052.t1"/>
    </source>
</evidence>
<reference evidence="3" key="1">
    <citation type="submission" date="2022-11" db="UniProtKB">
        <authorList>
            <consortium name="WormBaseParasite"/>
        </authorList>
    </citation>
    <scope>IDENTIFICATION</scope>
</reference>
<dbReference type="WBParaSite" id="PSAMB.scaffold3613size17593.g22052.t1">
    <property type="protein sequence ID" value="PSAMB.scaffold3613size17593.g22052.t1"/>
    <property type="gene ID" value="PSAMB.scaffold3613size17593.g22052"/>
</dbReference>
<sequence length="122" mass="13546">MGGEIGAVATATIASETRLRISWTRRAPKATQSTSLSTLSNFSRRKGRRARRVQEVRPIGKTRAKSQGSSERRSKVLLASSMPQQRPKCQRSTEVERNEASRAASHPMAFTALHTFARHRAT</sequence>
<keyword evidence="2" id="KW-1185">Reference proteome</keyword>
<proteinExistence type="predicted"/>
<name>A0A914WCE7_9BILA</name>
<dbReference type="Proteomes" id="UP000887566">
    <property type="component" value="Unplaced"/>
</dbReference>
<organism evidence="2 3">
    <name type="scientific">Plectus sambesii</name>
    <dbReference type="NCBI Taxonomy" id="2011161"/>
    <lineage>
        <taxon>Eukaryota</taxon>
        <taxon>Metazoa</taxon>
        <taxon>Ecdysozoa</taxon>
        <taxon>Nematoda</taxon>
        <taxon>Chromadorea</taxon>
        <taxon>Plectida</taxon>
        <taxon>Plectina</taxon>
        <taxon>Plectoidea</taxon>
        <taxon>Plectidae</taxon>
        <taxon>Plectus</taxon>
    </lineage>
</organism>
<protein>
    <submittedName>
        <fullName evidence="3">Uncharacterized protein</fullName>
    </submittedName>
</protein>